<dbReference type="InterPro" id="IPR019079">
    <property type="entry name" value="Capsule_synth_CapA"/>
</dbReference>
<sequence length="366" mass="42173">MKAYVIIFLVGLMACREATPVKPFVFPEEEKVSLLFCGDIMQHFPQILSAYDSVRKEHNYMNSFKYMANYWIQTDFTIANLETTLSDKGFSGYPRFCSPWQLVRDMHICGITTFVTANNHCCDQGEQGIKKTIHYLDSLHIEHMGTFSDTASYQDRFPLYLEKGKFKIALMNYTYGTNGLPVPKGCVVSLIDTSRIKRHIQKARQDSASNIIVFMHWGYEYHSTPNATQKKLNEWLHRQGVDIVIGSHPHVVQPAEYAINGKDTVGITVYSLGNLISNQHYRYTDGGISVRLTLTRKADGLFSYRMKYLGHYLYRPYENGVRKYYIVPEPMADSIVKGNYSISSKKYFLHLDSLLKQIEKIKEQNI</sequence>
<evidence type="ECO:0000259" key="2">
    <source>
        <dbReference type="SMART" id="SM00854"/>
    </source>
</evidence>
<protein>
    <submittedName>
        <fullName evidence="3">Capsule biosynthesis protein CapA</fullName>
    </submittedName>
</protein>
<organism evidence="3 4">
    <name type="scientific">Sanguibacteroides justesenii</name>
    <dbReference type="NCBI Taxonomy" id="1547597"/>
    <lineage>
        <taxon>Bacteria</taxon>
        <taxon>Pseudomonadati</taxon>
        <taxon>Bacteroidota</taxon>
        <taxon>Bacteroidia</taxon>
        <taxon>Bacteroidales</taxon>
        <taxon>Porphyromonadaceae</taxon>
        <taxon>Sanguibacteroides</taxon>
    </lineage>
</organism>
<dbReference type="InterPro" id="IPR052169">
    <property type="entry name" value="CW_Biosynth-Accessory"/>
</dbReference>
<dbReference type="Gene3D" id="3.60.21.10">
    <property type="match status" value="1"/>
</dbReference>
<dbReference type="RefSeq" id="WP_041505513.1">
    <property type="nucleotide sequence ID" value="NZ_JPIU01000049.1"/>
</dbReference>
<proteinExistence type="inferred from homology"/>
<dbReference type="InterPro" id="IPR029052">
    <property type="entry name" value="Metallo-depent_PP-like"/>
</dbReference>
<dbReference type="SMART" id="SM00854">
    <property type="entry name" value="PGA_cap"/>
    <property type="match status" value="1"/>
</dbReference>
<dbReference type="Proteomes" id="UP000031980">
    <property type="component" value="Unassembled WGS sequence"/>
</dbReference>
<comment type="caution">
    <text evidence="3">The sequence shown here is derived from an EMBL/GenBank/DDBJ whole genome shotgun (WGS) entry which is preliminary data.</text>
</comment>
<dbReference type="PANTHER" id="PTHR33393:SF12">
    <property type="entry name" value="CAPSULE BIOSYNTHESIS PROTEIN CAPA"/>
    <property type="match status" value="1"/>
</dbReference>
<dbReference type="AlphaFoldDB" id="A0A0C3M8Y4"/>
<dbReference type="CDD" id="cd07381">
    <property type="entry name" value="MPP_CapA"/>
    <property type="match status" value="1"/>
</dbReference>
<dbReference type="Pfam" id="PF09587">
    <property type="entry name" value="PGA_cap"/>
    <property type="match status" value="1"/>
</dbReference>
<name>A0A0C3M8Y4_9PORP</name>
<dbReference type="SUPFAM" id="SSF56300">
    <property type="entry name" value="Metallo-dependent phosphatases"/>
    <property type="match status" value="1"/>
</dbReference>
<gene>
    <name evidence="3" type="ORF">BA92_13520</name>
</gene>
<reference evidence="3 4" key="1">
    <citation type="submission" date="2014-07" db="EMBL/GenBank/DDBJ databases">
        <title>Porphyromonadaceae bacterium OUH 308042 = ATCC BAA-2681 = DSM 28342 draft genome.</title>
        <authorList>
            <person name="Sydenham T.V."/>
            <person name="Hasman H."/>
            <person name="Justensen U.S."/>
        </authorList>
    </citation>
    <scope>NUCLEOTIDE SEQUENCE [LARGE SCALE GENOMIC DNA]</scope>
    <source>
        <strain evidence="3 4">OUH 308042</strain>
    </source>
</reference>
<evidence type="ECO:0000313" key="4">
    <source>
        <dbReference type="Proteomes" id="UP000031980"/>
    </source>
</evidence>
<dbReference type="EMBL" id="JPIU01000049">
    <property type="protein sequence ID" value="KIO42878.1"/>
    <property type="molecule type" value="Genomic_DNA"/>
</dbReference>
<comment type="similarity">
    <text evidence="1">Belongs to the CapA family.</text>
</comment>
<evidence type="ECO:0000256" key="1">
    <source>
        <dbReference type="ARBA" id="ARBA00005662"/>
    </source>
</evidence>
<keyword evidence="4" id="KW-1185">Reference proteome</keyword>
<evidence type="ECO:0000313" key="3">
    <source>
        <dbReference type="EMBL" id="KIO42878.1"/>
    </source>
</evidence>
<dbReference type="PROSITE" id="PS51257">
    <property type="entry name" value="PROKAR_LIPOPROTEIN"/>
    <property type="match status" value="1"/>
</dbReference>
<dbReference type="PANTHER" id="PTHR33393">
    <property type="entry name" value="POLYGLUTAMINE SYNTHESIS ACCESSORY PROTEIN RV0574C-RELATED"/>
    <property type="match status" value="1"/>
</dbReference>
<accession>A0A0C3M8Y4</accession>
<feature type="domain" description="Capsule synthesis protein CapA" evidence="2">
    <location>
        <begin position="33"/>
        <end position="279"/>
    </location>
</feature>